<organism evidence="1">
    <name type="scientific">marine sediment metagenome</name>
    <dbReference type="NCBI Taxonomy" id="412755"/>
    <lineage>
        <taxon>unclassified sequences</taxon>
        <taxon>metagenomes</taxon>
        <taxon>ecological metagenomes</taxon>
    </lineage>
</organism>
<feature type="non-terminal residue" evidence="1">
    <location>
        <position position="127"/>
    </location>
</feature>
<proteinExistence type="predicted"/>
<comment type="caution">
    <text evidence="1">The sequence shown here is derived from an EMBL/GenBank/DDBJ whole genome shotgun (WGS) entry which is preliminary data.</text>
</comment>
<dbReference type="EMBL" id="BARS01012254">
    <property type="protein sequence ID" value="GAF98405.1"/>
    <property type="molecule type" value="Genomic_DNA"/>
</dbReference>
<sequence>MQTPIRALLRRYQAFPDTGPGDAGERTSLLTFMRGLLAKMGFRTTGNNAPDLIHKLEKAGWGGGRDHFFHSFQNMFFGLFALDKLPKEFTRFKEHAKLGWDISPFSTWCLAALWHDVGYGVAQLEEI</sequence>
<protein>
    <submittedName>
        <fullName evidence="1">Uncharacterized protein</fullName>
    </submittedName>
</protein>
<reference evidence="1" key="1">
    <citation type="journal article" date="2014" name="Front. Microbiol.">
        <title>High frequency of phylogenetically diverse reductive dehalogenase-homologous genes in deep subseafloor sedimentary metagenomes.</title>
        <authorList>
            <person name="Kawai M."/>
            <person name="Futagami T."/>
            <person name="Toyoda A."/>
            <person name="Takaki Y."/>
            <person name="Nishi S."/>
            <person name="Hori S."/>
            <person name="Arai W."/>
            <person name="Tsubouchi T."/>
            <person name="Morono Y."/>
            <person name="Uchiyama I."/>
            <person name="Ito T."/>
            <person name="Fujiyama A."/>
            <person name="Inagaki F."/>
            <person name="Takami H."/>
        </authorList>
    </citation>
    <scope>NUCLEOTIDE SEQUENCE</scope>
    <source>
        <strain evidence="1">Expedition CK06-06</strain>
    </source>
</reference>
<gene>
    <name evidence="1" type="ORF">S01H1_21916</name>
</gene>
<dbReference type="AlphaFoldDB" id="X0VCV9"/>
<name>X0VCV9_9ZZZZ</name>
<evidence type="ECO:0000313" key="1">
    <source>
        <dbReference type="EMBL" id="GAF98405.1"/>
    </source>
</evidence>
<accession>X0VCV9</accession>